<reference evidence="1 2" key="1">
    <citation type="journal article" date="2020" name="Microbiol. Resour. Announc.">
        <title>Draft Genome Sequence of a Cladosporium Species Isolated from the Mesophotic Ascidian Didemnum maculosum.</title>
        <authorList>
            <person name="Gioti A."/>
            <person name="Siaperas R."/>
            <person name="Nikolaivits E."/>
            <person name="Le Goff G."/>
            <person name="Ouazzani J."/>
            <person name="Kotoulas G."/>
            <person name="Topakas E."/>
        </authorList>
    </citation>
    <scope>NUCLEOTIDE SEQUENCE [LARGE SCALE GENOMIC DNA]</scope>
    <source>
        <strain evidence="1 2">TM138-S3</strain>
    </source>
</reference>
<name>A0AB34KQP5_9PEZI</name>
<dbReference type="AlphaFoldDB" id="A0AB34KQP5"/>
<dbReference type="RefSeq" id="XP_069230484.1">
    <property type="nucleotide sequence ID" value="XM_069372564.1"/>
</dbReference>
<keyword evidence="2" id="KW-1185">Reference proteome</keyword>
<sequence>MVVTTTYQQTFTASGPTITRTAAAETQTVVQTYTTVLPGDTKTTTLQGPTITQYSTIPGSTFIITYTTSVFGSTEIIERTTTLPAQTSTIFVTRSGGTVTLTLDPQTSYVTATTTIPAASVFYVQTAGGVYTQSGEVKTVTVAYCPCYPGMKFARANNATHIYQHCSC</sequence>
<evidence type="ECO:0000313" key="1">
    <source>
        <dbReference type="EMBL" id="KAL1587379.1"/>
    </source>
</evidence>
<dbReference type="GeneID" id="96005402"/>
<comment type="caution">
    <text evidence="1">The sequence shown here is derived from an EMBL/GenBank/DDBJ whole genome shotgun (WGS) entry which is preliminary data.</text>
</comment>
<dbReference type="Proteomes" id="UP000803884">
    <property type="component" value="Unassembled WGS sequence"/>
</dbReference>
<dbReference type="EMBL" id="JAAQHG020000010">
    <property type="protein sequence ID" value="KAL1587379.1"/>
    <property type="molecule type" value="Genomic_DNA"/>
</dbReference>
<proteinExistence type="predicted"/>
<gene>
    <name evidence="1" type="ORF">WHR41_03958</name>
</gene>
<accession>A0AB34KQP5</accession>
<organism evidence="1 2">
    <name type="scientific">Cladosporium halotolerans</name>
    <dbReference type="NCBI Taxonomy" id="1052096"/>
    <lineage>
        <taxon>Eukaryota</taxon>
        <taxon>Fungi</taxon>
        <taxon>Dikarya</taxon>
        <taxon>Ascomycota</taxon>
        <taxon>Pezizomycotina</taxon>
        <taxon>Dothideomycetes</taxon>
        <taxon>Dothideomycetidae</taxon>
        <taxon>Cladosporiales</taxon>
        <taxon>Cladosporiaceae</taxon>
        <taxon>Cladosporium</taxon>
    </lineage>
</organism>
<protein>
    <submittedName>
        <fullName evidence="1">Uncharacterized protein</fullName>
    </submittedName>
</protein>
<evidence type="ECO:0000313" key="2">
    <source>
        <dbReference type="Proteomes" id="UP000803884"/>
    </source>
</evidence>